<name>A0ABQ4NE07_9BACL</name>
<evidence type="ECO:0000313" key="2">
    <source>
        <dbReference type="Proteomes" id="UP000680304"/>
    </source>
</evidence>
<sequence length="95" mass="10702">MPAAANMQATVRSIGNRRRYEQSGGAYEQSTGIINPEFDRFAARRFTRSKQPYPQLRRALPLRAHQECVRPEGRLRCLADGSDLADGMRLYFGAG</sequence>
<reference evidence="1 2" key="1">
    <citation type="submission" date="2021-04" db="EMBL/GenBank/DDBJ databases">
        <title>Draft genome sequence of Paenibacillus cisolokensis, LC2-13A.</title>
        <authorList>
            <person name="Uke A."/>
            <person name="Chhe C."/>
            <person name="Baramee S."/>
            <person name="Kosugi A."/>
        </authorList>
    </citation>
    <scope>NUCLEOTIDE SEQUENCE [LARGE SCALE GENOMIC DNA]</scope>
    <source>
        <strain evidence="1 2">LC2-13A</strain>
    </source>
</reference>
<accession>A0ABQ4NE07</accession>
<keyword evidence="2" id="KW-1185">Reference proteome</keyword>
<comment type="caution">
    <text evidence="1">The sequence shown here is derived from an EMBL/GenBank/DDBJ whole genome shotgun (WGS) entry which is preliminary data.</text>
</comment>
<organism evidence="1 2">
    <name type="scientific">Paenibacillus cisolokensis</name>
    <dbReference type="NCBI Taxonomy" id="1658519"/>
    <lineage>
        <taxon>Bacteria</taxon>
        <taxon>Bacillati</taxon>
        <taxon>Bacillota</taxon>
        <taxon>Bacilli</taxon>
        <taxon>Bacillales</taxon>
        <taxon>Paenibacillaceae</taxon>
        <taxon>Paenibacillus</taxon>
    </lineage>
</organism>
<dbReference type="EMBL" id="BOVJ01000184">
    <property type="protein sequence ID" value="GIQ66465.1"/>
    <property type="molecule type" value="Genomic_DNA"/>
</dbReference>
<protein>
    <submittedName>
        <fullName evidence="1">Uncharacterized protein</fullName>
    </submittedName>
</protein>
<proteinExistence type="predicted"/>
<gene>
    <name evidence="1" type="ORF">PACILC2_50330</name>
</gene>
<dbReference type="Proteomes" id="UP000680304">
    <property type="component" value="Unassembled WGS sequence"/>
</dbReference>
<evidence type="ECO:0000313" key="1">
    <source>
        <dbReference type="EMBL" id="GIQ66465.1"/>
    </source>
</evidence>